<dbReference type="InterPro" id="IPR050833">
    <property type="entry name" value="Poly_Biosynth_Transport"/>
</dbReference>
<name>A0A1I6KFU9_9EURY</name>
<evidence type="ECO:0000256" key="6">
    <source>
        <dbReference type="SAM" id="Phobius"/>
    </source>
</evidence>
<keyword evidence="4 6" id="KW-1133">Transmembrane helix</keyword>
<keyword evidence="8" id="KW-1185">Reference proteome</keyword>
<feature type="transmembrane region" description="Helical" evidence="6">
    <location>
        <begin position="282"/>
        <end position="299"/>
    </location>
</feature>
<comment type="subcellular location">
    <subcellularLocation>
        <location evidence="1">Cell membrane</location>
        <topology evidence="1">Multi-pass membrane protein</topology>
    </subcellularLocation>
</comment>
<evidence type="ECO:0000256" key="3">
    <source>
        <dbReference type="ARBA" id="ARBA00022692"/>
    </source>
</evidence>
<feature type="transmembrane region" description="Helical" evidence="6">
    <location>
        <begin position="348"/>
        <end position="369"/>
    </location>
</feature>
<feature type="transmembrane region" description="Helical" evidence="6">
    <location>
        <begin position="36"/>
        <end position="54"/>
    </location>
</feature>
<feature type="transmembrane region" description="Helical" evidence="6">
    <location>
        <begin position="375"/>
        <end position="393"/>
    </location>
</feature>
<feature type="transmembrane region" description="Helical" evidence="6">
    <location>
        <begin position="12"/>
        <end position="29"/>
    </location>
</feature>
<dbReference type="EMBL" id="FOZK01000001">
    <property type="protein sequence ID" value="SFR90109.1"/>
    <property type="molecule type" value="Genomic_DNA"/>
</dbReference>
<feature type="transmembrane region" description="Helical" evidence="6">
    <location>
        <begin position="305"/>
        <end position="328"/>
    </location>
</feature>
<feature type="transmembrane region" description="Helical" evidence="6">
    <location>
        <begin position="431"/>
        <end position="452"/>
    </location>
</feature>
<gene>
    <name evidence="7" type="ORF">SAMN05216559_0746</name>
</gene>
<reference evidence="7 8" key="1">
    <citation type="submission" date="2016-10" db="EMBL/GenBank/DDBJ databases">
        <authorList>
            <person name="de Groot N.N."/>
        </authorList>
    </citation>
    <scope>NUCLEOTIDE SEQUENCE [LARGE SCALE GENOMIC DNA]</scope>
    <source>
        <strain evidence="7 8">CGMCC 1.10457</strain>
    </source>
</reference>
<evidence type="ECO:0000313" key="8">
    <source>
        <dbReference type="Proteomes" id="UP000199062"/>
    </source>
</evidence>
<evidence type="ECO:0000256" key="4">
    <source>
        <dbReference type="ARBA" id="ARBA00022989"/>
    </source>
</evidence>
<accession>A0A1I6KFU9</accession>
<dbReference type="InterPro" id="IPR002797">
    <property type="entry name" value="Polysacc_synth"/>
</dbReference>
<dbReference type="AlphaFoldDB" id="A0A1I6KFU9"/>
<feature type="transmembrane region" description="Helical" evidence="6">
    <location>
        <begin position="206"/>
        <end position="227"/>
    </location>
</feature>
<protein>
    <submittedName>
        <fullName evidence="7">Membrane protein involved in the export of O-antigen and teichoic acid</fullName>
    </submittedName>
</protein>
<proteinExistence type="predicted"/>
<dbReference type="Pfam" id="PF01943">
    <property type="entry name" value="Polysacc_synt"/>
    <property type="match status" value="1"/>
</dbReference>
<dbReference type="RefSeq" id="WP_089813996.1">
    <property type="nucleotide sequence ID" value="NZ_FOZK01000001.1"/>
</dbReference>
<feature type="transmembrane region" description="Helical" evidence="6">
    <location>
        <begin position="163"/>
        <end position="185"/>
    </location>
</feature>
<keyword evidence="3 6" id="KW-0812">Transmembrane</keyword>
<dbReference type="OrthoDB" id="112053at2157"/>
<feature type="transmembrane region" description="Helical" evidence="6">
    <location>
        <begin position="405"/>
        <end position="425"/>
    </location>
</feature>
<dbReference type="STRING" id="767519.SAMN05216559_0746"/>
<feature type="transmembrane region" description="Helical" evidence="6">
    <location>
        <begin position="108"/>
        <end position="129"/>
    </location>
</feature>
<sequence>MKLEQTTLVHFSSKFIAVFVGFLGTVYFAREVGAQILGTYFLILGLLTLMKKMGSIGVRTATTKYLSENQDPAYITSGFAVQLFIFAFLSVLVFLLEPFVNRYVGAEVALLLIFILFIRLTLSFLYGVLDGEQSVHVSSVLESTETILRTSIQAAGILVGFKLGALVFGYIGAVLVVIVLSAYFVSAGFRMPDKSHLSDITSYVKYSWLGGARSVSFAWMDTLVLGLFVANDVIGVYEIAWMASSVLAIFGTSVSRAVFPEISNISQQKGDQAVSKLTSKSIAYAGLLLIPGIIGFYLLGEPLLLIYGGEFVIGSTVLVILAIARLLYAYQQQFLTSLNAINRPDLAFRISAVFTIANVGLNFVLIYLIGWTGAAIATAFSSGLGLVLSASYLSRTISVNFPYQFILQQAIAAGLMGLGIIGAQSLIGTSILNSLLLVILGIIVYFSTLSAVSPDFRAAFMRNILSI</sequence>
<evidence type="ECO:0000256" key="5">
    <source>
        <dbReference type="ARBA" id="ARBA00023136"/>
    </source>
</evidence>
<evidence type="ECO:0000256" key="2">
    <source>
        <dbReference type="ARBA" id="ARBA00022475"/>
    </source>
</evidence>
<feature type="transmembrane region" description="Helical" evidence="6">
    <location>
        <begin position="74"/>
        <end position="96"/>
    </location>
</feature>
<keyword evidence="5 6" id="KW-0472">Membrane</keyword>
<organism evidence="7 8">
    <name type="scientific">Halomicrobium zhouii</name>
    <dbReference type="NCBI Taxonomy" id="767519"/>
    <lineage>
        <taxon>Archaea</taxon>
        <taxon>Methanobacteriati</taxon>
        <taxon>Methanobacteriota</taxon>
        <taxon>Stenosarchaea group</taxon>
        <taxon>Halobacteria</taxon>
        <taxon>Halobacteriales</taxon>
        <taxon>Haloarculaceae</taxon>
        <taxon>Halomicrobium</taxon>
    </lineage>
</organism>
<dbReference type="PANTHER" id="PTHR30250:SF28">
    <property type="entry name" value="POLYSACCHARIDE BIOSYNTHESIS PROTEIN"/>
    <property type="match status" value="1"/>
</dbReference>
<evidence type="ECO:0000313" key="7">
    <source>
        <dbReference type="EMBL" id="SFR90109.1"/>
    </source>
</evidence>
<dbReference type="GO" id="GO:0005886">
    <property type="term" value="C:plasma membrane"/>
    <property type="evidence" value="ECO:0007669"/>
    <property type="project" value="UniProtKB-SubCell"/>
</dbReference>
<keyword evidence="2" id="KW-1003">Cell membrane</keyword>
<feature type="transmembrane region" description="Helical" evidence="6">
    <location>
        <begin position="239"/>
        <end position="259"/>
    </location>
</feature>
<dbReference type="Proteomes" id="UP000199062">
    <property type="component" value="Unassembled WGS sequence"/>
</dbReference>
<evidence type="ECO:0000256" key="1">
    <source>
        <dbReference type="ARBA" id="ARBA00004651"/>
    </source>
</evidence>
<dbReference type="PANTHER" id="PTHR30250">
    <property type="entry name" value="PST FAMILY PREDICTED COLANIC ACID TRANSPORTER"/>
    <property type="match status" value="1"/>
</dbReference>